<keyword evidence="3" id="KW-1185">Reference proteome</keyword>
<feature type="domain" description="DUF8083" evidence="1">
    <location>
        <begin position="4"/>
        <end position="298"/>
    </location>
</feature>
<dbReference type="Pfam" id="PF26312">
    <property type="entry name" value="DUF8083"/>
    <property type="match status" value="1"/>
</dbReference>
<comment type="caution">
    <text evidence="2">The sequence shown here is derived from an EMBL/GenBank/DDBJ whole genome shotgun (WGS) entry which is preliminary data.</text>
</comment>
<organism evidence="2 3">
    <name type="scientific">Actinomadura barringtoniae</name>
    <dbReference type="NCBI Taxonomy" id="1427535"/>
    <lineage>
        <taxon>Bacteria</taxon>
        <taxon>Bacillati</taxon>
        <taxon>Actinomycetota</taxon>
        <taxon>Actinomycetes</taxon>
        <taxon>Streptosporangiales</taxon>
        <taxon>Thermomonosporaceae</taxon>
        <taxon>Actinomadura</taxon>
    </lineage>
</organism>
<reference evidence="2" key="1">
    <citation type="submission" date="2021-03" db="EMBL/GenBank/DDBJ databases">
        <authorList>
            <person name="Kanchanasin P."/>
            <person name="Saeng-In P."/>
            <person name="Phongsopitanun W."/>
            <person name="Yuki M."/>
            <person name="Kudo T."/>
            <person name="Ohkuma M."/>
            <person name="Tanasupawat S."/>
        </authorList>
    </citation>
    <scope>NUCLEOTIDE SEQUENCE</scope>
    <source>
        <strain evidence="2">GKU 128</strain>
    </source>
</reference>
<evidence type="ECO:0000313" key="2">
    <source>
        <dbReference type="EMBL" id="MBO2449030.1"/>
    </source>
</evidence>
<dbReference type="Proteomes" id="UP000669179">
    <property type="component" value="Unassembled WGS sequence"/>
</dbReference>
<gene>
    <name evidence="2" type="ORF">J4573_18145</name>
</gene>
<proteinExistence type="predicted"/>
<name>A0A939PAK5_9ACTN</name>
<dbReference type="EMBL" id="JAGEOJ010000007">
    <property type="protein sequence ID" value="MBO2449030.1"/>
    <property type="molecule type" value="Genomic_DNA"/>
</dbReference>
<dbReference type="AlphaFoldDB" id="A0A939PAK5"/>
<evidence type="ECO:0000259" key="1">
    <source>
        <dbReference type="Pfam" id="PF26312"/>
    </source>
</evidence>
<dbReference type="InterPro" id="IPR058396">
    <property type="entry name" value="DUF8083"/>
</dbReference>
<protein>
    <recommendedName>
        <fullName evidence="1">DUF8083 domain-containing protein</fullName>
    </recommendedName>
</protein>
<sequence>MLPYAAYLRVYEPVTAFPEPARTLWTAYADSRRRPRRVHALGAEHLEAARRFTAAPPEPVPARESRHAYVRRTAEMIYVCPWETRLRSWLAFDEFRATLPAGVADAFVPTEVADQASYEFQRWQEAGRSLRPHILSSTWHVPLAWFVAFAPTERCLLLGAQVRAKRKAMAGSEENPGRGPAAAIPARTLIYVTGMAAARRRVTGALRTVRANLDDEAALAPGQVESLARWLAEFHPQALVELDYGGLVHLLDDRTLSADESVHEVSVALAAMERGEVELAVAMYKRLLARWRPVRALESAN</sequence>
<accession>A0A939PAK5</accession>
<evidence type="ECO:0000313" key="3">
    <source>
        <dbReference type="Proteomes" id="UP000669179"/>
    </source>
</evidence>